<dbReference type="AlphaFoldDB" id="A0A832V1S7"/>
<reference evidence="1 2" key="1">
    <citation type="journal article" name="Nat. Commun.">
        <title>Undinarchaeota illuminate DPANN phylogeny and the impact of gene transfer on archaeal evolution.</title>
        <authorList>
            <person name="Dombrowski N."/>
            <person name="Williams T.A."/>
            <person name="Sun J."/>
            <person name="Woodcroft B.J."/>
            <person name="Lee J.H."/>
            <person name="Minh B.Q."/>
            <person name="Rinke C."/>
            <person name="Spang A."/>
        </authorList>
    </citation>
    <scope>NUCLEOTIDE SEQUENCE [LARGE SCALE GENOMIC DNA]</scope>
    <source>
        <strain evidence="1">MAG_bin1129</strain>
    </source>
</reference>
<dbReference type="Proteomes" id="UP000646946">
    <property type="component" value="Unassembled WGS sequence"/>
</dbReference>
<sequence>MHQCLKCKKMYSNEEVPIVEGCECGSRLFLFIRNPADIIQAQIHKKELEQKIADIDKEREQSARPRKAKGKFGVETIKVHDIGVYSIHLEALMKGAPIIVLSKSGSYIISFPSLFGEKIEVPLK</sequence>
<evidence type="ECO:0000313" key="2">
    <source>
        <dbReference type="Proteomes" id="UP000646946"/>
    </source>
</evidence>
<keyword evidence="2" id="KW-1185">Reference proteome</keyword>
<gene>
    <name evidence="1" type="ORF">H1016_03545</name>
</gene>
<protein>
    <recommendedName>
        <fullName evidence="3">Zn-ribbon containing protein</fullName>
    </recommendedName>
</protein>
<dbReference type="InterPro" id="IPR018645">
    <property type="entry name" value="OapC-like"/>
</dbReference>
<dbReference type="EMBL" id="DVAB01000029">
    <property type="protein sequence ID" value="HIK00588.1"/>
    <property type="molecule type" value="Genomic_DNA"/>
</dbReference>
<dbReference type="Pfam" id="PF09845">
    <property type="entry name" value="OapC"/>
    <property type="match status" value="1"/>
</dbReference>
<comment type="caution">
    <text evidence="1">The sequence shown here is derived from an EMBL/GenBank/DDBJ whole genome shotgun (WGS) entry which is preliminary data.</text>
</comment>
<name>A0A832V1S7_9ARCH</name>
<evidence type="ECO:0000313" key="1">
    <source>
        <dbReference type="EMBL" id="HIK00588.1"/>
    </source>
</evidence>
<organism evidence="1 2">
    <name type="scientific">Candidatus Naiadarchaeum limnaeum</name>
    <dbReference type="NCBI Taxonomy" id="2756139"/>
    <lineage>
        <taxon>Archaea</taxon>
        <taxon>Candidatus Undinarchaeota</taxon>
        <taxon>Candidatus Undinarchaeia</taxon>
        <taxon>Candidatus Naiadarchaeales</taxon>
        <taxon>Candidatus Naiadarchaeaceae</taxon>
        <taxon>Candidatus Naiadarchaeum</taxon>
    </lineage>
</organism>
<evidence type="ECO:0008006" key="3">
    <source>
        <dbReference type="Google" id="ProtNLM"/>
    </source>
</evidence>
<accession>A0A832V1S7</accession>
<proteinExistence type="predicted"/>